<comment type="caution">
    <text evidence="2">The sequence shown here is derived from an EMBL/GenBank/DDBJ whole genome shotgun (WGS) entry which is preliminary data.</text>
</comment>
<dbReference type="Proteomes" id="UP000182152">
    <property type="component" value="Unassembled WGS sequence"/>
</dbReference>
<protein>
    <recommendedName>
        <fullName evidence="1">Mga helix-turn-helix domain-containing protein</fullName>
    </recommendedName>
</protein>
<dbReference type="STRING" id="150033.RV14_GL002024"/>
<name>A0A1L8WPS4_9ENTE</name>
<dbReference type="Pfam" id="PF05043">
    <property type="entry name" value="Mga"/>
    <property type="match status" value="1"/>
</dbReference>
<sequence>MQLLYFIFLHPFTTTSEIVQTFNLSKTKFQNIKKQLVTGLGYYGFSITDSPFCFTGNFNKLCQFFEVFLSEKFYSFNEYMLPKEQELIEQILQGFADIPNFSVLQQQQKLKKCVWVIIKLSAHFPKIKNTKKIVMFNKHSIVIDHSQFKEVFQLPYSDEIQKKLTECYLAFKNPILPSKMKQKKEALITLITHLYELFGQSKKFTIPPMIHTKLARYEGISYLINHEKKRFIFEFFKHNGNFSLHISQSLLNELITFRNAINDDSLFYELLYLLLIHDTYLTNLIINKQQVKKVGLLFTYSKAHNSLLVSLLKNLFQESLTFEVLDFSDCTSPHQLFLSFDYCITNMSAYRSTNSILLDAYPSECEIHDLNQLFQHSPFKSMLEVLKKPLPKI</sequence>
<evidence type="ECO:0000313" key="2">
    <source>
        <dbReference type="EMBL" id="OJG83021.1"/>
    </source>
</evidence>
<keyword evidence="3" id="KW-1185">Reference proteome</keyword>
<organism evidence="2 3">
    <name type="scientific">Enterococcus ratti</name>
    <dbReference type="NCBI Taxonomy" id="150033"/>
    <lineage>
        <taxon>Bacteria</taxon>
        <taxon>Bacillati</taxon>
        <taxon>Bacillota</taxon>
        <taxon>Bacilli</taxon>
        <taxon>Lactobacillales</taxon>
        <taxon>Enterococcaceae</taxon>
        <taxon>Enterococcus</taxon>
    </lineage>
</organism>
<feature type="domain" description="Mga helix-turn-helix" evidence="1">
    <location>
        <begin position="2"/>
        <end position="65"/>
    </location>
</feature>
<evidence type="ECO:0000259" key="1">
    <source>
        <dbReference type="Pfam" id="PF05043"/>
    </source>
</evidence>
<dbReference type="InterPro" id="IPR007737">
    <property type="entry name" value="Mga_HTH"/>
</dbReference>
<gene>
    <name evidence="2" type="ORF">RV14_GL002024</name>
</gene>
<dbReference type="EMBL" id="JXLB01000006">
    <property type="protein sequence ID" value="OJG83021.1"/>
    <property type="molecule type" value="Genomic_DNA"/>
</dbReference>
<dbReference type="AlphaFoldDB" id="A0A1L8WPS4"/>
<proteinExistence type="predicted"/>
<reference evidence="2 3" key="1">
    <citation type="submission" date="2014-12" db="EMBL/GenBank/DDBJ databases">
        <title>Draft genome sequences of 29 type strains of Enterococci.</title>
        <authorList>
            <person name="Zhong Z."/>
            <person name="Sun Z."/>
            <person name="Liu W."/>
            <person name="Zhang W."/>
            <person name="Zhang H."/>
        </authorList>
    </citation>
    <scope>NUCLEOTIDE SEQUENCE [LARGE SCALE GENOMIC DNA]</scope>
    <source>
        <strain evidence="2 3">DSM 15687</strain>
    </source>
</reference>
<accession>A0A1L8WPS4</accession>
<evidence type="ECO:0000313" key="3">
    <source>
        <dbReference type="Proteomes" id="UP000182152"/>
    </source>
</evidence>